<dbReference type="AlphaFoldDB" id="B4GTV2"/>
<evidence type="ECO:0000313" key="1">
    <source>
        <dbReference type="EMBL" id="EDW25972.1"/>
    </source>
</evidence>
<name>B4GTV2_DROPE</name>
<organism evidence="2">
    <name type="scientific">Drosophila persimilis</name>
    <name type="common">Fruit fly</name>
    <dbReference type="NCBI Taxonomy" id="7234"/>
    <lineage>
        <taxon>Eukaryota</taxon>
        <taxon>Metazoa</taxon>
        <taxon>Ecdysozoa</taxon>
        <taxon>Arthropoda</taxon>
        <taxon>Hexapoda</taxon>
        <taxon>Insecta</taxon>
        <taxon>Pterygota</taxon>
        <taxon>Neoptera</taxon>
        <taxon>Endopterygota</taxon>
        <taxon>Diptera</taxon>
        <taxon>Brachycera</taxon>
        <taxon>Muscomorpha</taxon>
        <taxon>Ephydroidea</taxon>
        <taxon>Drosophilidae</taxon>
        <taxon>Drosophila</taxon>
        <taxon>Sophophora</taxon>
    </lineage>
</organism>
<keyword evidence="2" id="KW-1185">Reference proteome</keyword>
<dbReference type="Proteomes" id="UP000008744">
    <property type="component" value="Unassembled WGS sequence"/>
</dbReference>
<sequence>MWAAFVRVACCCGCHGTADGKAPVTPQTPAPPLEAVEQTQELVDAIAVPFVSQMKLDFDPYDKRFSMVRPRPTTKYVEH</sequence>
<protein>
    <submittedName>
        <fullName evidence="1">GL14427</fullName>
    </submittedName>
</protein>
<reference evidence="1 2" key="1">
    <citation type="journal article" date="2007" name="Nature">
        <title>Evolution of genes and genomes on the Drosophila phylogeny.</title>
        <authorList>
            <consortium name="Drosophila 12 Genomes Consortium"/>
            <person name="Clark A.G."/>
            <person name="Eisen M.B."/>
            <person name="Smith D.R."/>
            <person name="Bergman C.M."/>
            <person name="Oliver B."/>
            <person name="Markow T.A."/>
            <person name="Kaufman T.C."/>
            <person name="Kellis M."/>
            <person name="Gelbart W."/>
            <person name="Iyer V.N."/>
            <person name="Pollard D.A."/>
            <person name="Sackton T.B."/>
            <person name="Larracuente A.M."/>
            <person name="Singh N.D."/>
            <person name="Abad J.P."/>
            <person name="Abt D.N."/>
            <person name="Adryan B."/>
            <person name="Aguade M."/>
            <person name="Akashi H."/>
            <person name="Anderson W.W."/>
            <person name="Aquadro C.F."/>
            <person name="Ardell D.H."/>
            <person name="Arguello R."/>
            <person name="Artieri C.G."/>
            <person name="Barbash D.A."/>
            <person name="Barker D."/>
            <person name="Barsanti P."/>
            <person name="Batterham P."/>
            <person name="Batzoglou S."/>
            <person name="Begun D."/>
            <person name="Bhutkar A."/>
            <person name="Blanco E."/>
            <person name="Bosak S.A."/>
            <person name="Bradley R.K."/>
            <person name="Brand A.D."/>
            <person name="Brent M.R."/>
            <person name="Brooks A.N."/>
            <person name="Brown R.H."/>
            <person name="Butlin R.K."/>
            <person name="Caggese C."/>
            <person name="Calvi B.R."/>
            <person name="Bernardo de Carvalho A."/>
            <person name="Caspi A."/>
            <person name="Castrezana S."/>
            <person name="Celniker S.E."/>
            <person name="Chang J.L."/>
            <person name="Chapple C."/>
            <person name="Chatterji S."/>
            <person name="Chinwalla A."/>
            <person name="Civetta A."/>
            <person name="Clifton S.W."/>
            <person name="Comeron J.M."/>
            <person name="Costello J.C."/>
            <person name="Coyne J.A."/>
            <person name="Daub J."/>
            <person name="David R.G."/>
            <person name="Delcher A.L."/>
            <person name="Delehaunty K."/>
            <person name="Do C.B."/>
            <person name="Ebling H."/>
            <person name="Edwards K."/>
            <person name="Eickbush T."/>
            <person name="Evans J.D."/>
            <person name="Filipski A."/>
            <person name="Findeiss S."/>
            <person name="Freyhult E."/>
            <person name="Fulton L."/>
            <person name="Fulton R."/>
            <person name="Garcia A.C."/>
            <person name="Gardiner A."/>
            <person name="Garfield D.A."/>
            <person name="Garvin B.E."/>
            <person name="Gibson G."/>
            <person name="Gilbert D."/>
            <person name="Gnerre S."/>
            <person name="Godfrey J."/>
            <person name="Good R."/>
            <person name="Gotea V."/>
            <person name="Gravely B."/>
            <person name="Greenberg A.J."/>
            <person name="Griffiths-Jones S."/>
            <person name="Gross S."/>
            <person name="Guigo R."/>
            <person name="Gustafson E.A."/>
            <person name="Haerty W."/>
            <person name="Hahn M.W."/>
            <person name="Halligan D.L."/>
            <person name="Halpern A.L."/>
            <person name="Halter G.M."/>
            <person name="Han M.V."/>
            <person name="Heger A."/>
            <person name="Hillier L."/>
            <person name="Hinrichs A.S."/>
            <person name="Holmes I."/>
            <person name="Hoskins R.A."/>
            <person name="Hubisz M.J."/>
            <person name="Hultmark D."/>
            <person name="Huntley M.A."/>
            <person name="Jaffe D.B."/>
            <person name="Jagadeeshan S."/>
            <person name="Jeck W.R."/>
            <person name="Johnson J."/>
            <person name="Jones C.D."/>
            <person name="Jordan W.C."/>
            <person name="Karpen G.H."/>
            <person name="Kataoka E."/>
            <person name="Keightley P.D."/>
            <person name="Kheradpour P."/>
            <person name="Kirkness E.F."/>
            <person name="Koerich L.B."/>
            <person name="Kristiansen K."/>
            <person name="Kudrna D."/>
            <person name="Kulathinal R.J."/>
            <person name="Kumar S."/>
            <person name="Kwok R."/>
            <person name="Lander E."/>
            <person name="Langley C.H."/>
            <person name="Lapoint R."/>
            <person name="Lazzaro B.P."/>
            <person name="Lee S.J."/>
            <person name="Levesque L."/>
            <person name="Li R."/>
            <person name="Lin C.F."/>
            <person name="Lin M.F."/>
            <person name="Lindblad-Toh K."/>
            <person name="Llopart A."/>
            <person name="Long M."/>
            <person name="Low L."/>
            <person name="Lozovsky E."/>
            <person name="Lu J."/>
            <person name="Luo M."/>
            <person name="Machado C.A."/>
            <person name="Makalowski W."/>
            <person name="Marzo M."/>
            <person name="Matsuda M."/>
            <person name="Matzkin L."/>
            <person name="McAllister B."/>
            <person name="McBride C.S."/>
            <person name="McKernan B."/>
            <person name="McKernan K."/>
            <person name="Mendez-Lago M."/>
            <person name="Minx P."/>
            <person name="Mollenhauer M.U."/>
            <person name="Montooth K."/>
            <person name="Mount S.M."/>
            <person name="Mu X."/>
            <person name="Myers E."/>
            <person name="Negre B."/>
            <person name="Newfeld S."/>
            <person name="Nielsen R."/>
            <person name="Noor M.A."/>
            <person name="O'Grady P."/>
            <person name="Pachter L."/>
            <person name="Papaceit M."/>
            <person name="Parisi M.J."/>
            <person name="Parisi M."/>
            <person name="Parts L."/>
            <person name="Pedersen J.S."/>
            <person name="Pesole G."/>
            <person name="Phillippy A.M."/>
            <person name="Ponting C.P."/>
            <person name="Pop M."/>
            <person name="Porcelli D."/>
            <person name="Powell J.R."/>
            <person name="Prohaska S."/>
            <person name="Pruitt K."/>
            <person name="Puig M."/>
            <person name="Quesneville H."/>
            <person name="Ram K.R."/>
            <person name="Rand D."/>
            <person name="Rasmussen M.D."/>
            <person name="Reed L.K."/>
            <person name="Reenan R."/>
            <person name="Reily A."/>
            <person name="Remington K.A."/>
            <person name="Rieger T.T."/>
            <person name="Ritchie M.G."/>
            <person name="Robin C."/>
            <person name="Rogers Y.H."/>
            <person name="Rohde C."/>
            <person name="Rozas J."/>
            <person name="Rubenfield M.J."/>
            <person name="Ruiz A."/>
            <person name="Russo S."/>
            <person name="Salzberg S.L."/>
            <person name="Sanchez-Gracia A."/>
            <person name="Saranga D.J."/>
            <person name="Sato H."/>
            <person name="Schaeffer S.W."/>
            <person name="Schatz M.C."/>
            <person name="Schlenke T."/>
            <person name="Schwartz R."/>
            <person name="Segarra C."/>
            <person name="Singh R.S."/>
            <person name="Sirot L."/>
            <person name="Sirota M."/>
            <person name="Sisneros N.B."/>
            <person name="Smith C.D."/>
            <person name="Smith T.F."/>
            <person name="Spieth J."/>
            <person name="Stage D.E."/>
            <person name="Stark A."/>
            <person name="Stephan W."/>
            <person name="Strausberg R.L."/>
            <person name="Strempel S."/>
            <person name="Sturgill D."/>
            <person name="Sutton G."/>
            <person name="Sutton G.G."/>
            <person name="Tao W."/>
            <person name="Teichmann S."/>
            <person name="Tobari Y.N."/>
            <person name="Tomimura Y."/>
            <person name="Tsolas J.M."/>
            <person name="Valente V.L."/>
            <person name="Venter E."/>
            <person name="Venter J.C."/>
            <person name="Vicario S."/>
            <person name="Vieira F.G."/>
            <person name="Vilella A.J."/>
            <person name="Villasante A."/>
            <person name="Walenz B."/>
            <person name="Wang J."/>
            <person name="Wasserman M."/>
            <person name="Watts T."/>
            <person name="Wilson D."/>
            <person name="Wilson R.K."/>
            <person name="Wing R.A."/>
            <person name="Wolfner M.F."/>
            <person name="Wong A."/>
            <person name="Wong G.K."/>
            <person name="Wu C.I."/>
            <person name="Wu G."/>
            <person name="Yamamoto D."/>
            <person name="Yang H.P."/>
            <person name="Yang S.P."/>
            <person name="Yorke J.A."/>
            <person name="Yoshida K."/>
            <person name="Zdobnov E."/>
            <person name="Zhang P."/>
            <person name="Zhang Y."/>
            <person name="Zimin A.V."/>
            <person name="Baldwin J."/>
            <person name="Abdouelleil A."/>
            <person name="Abdulkadir J."/>
            <person name="Abebe A."/>
            <person name="Abera B."/>
            <person name="Abreu J."/>
            <person name="Acer S.C."/>
            <person name="Aftuck L."/>
            <person name="Alexander A."/>
            <person name="An P."/>
            <person name="Anderson E."/>
            <person name="Anderson S."/>
            <person name="Arachi H."/>
            <person name="Azer M."/>
            <person name="Bachantsang P."/>
            <person name="Barry A."/>
            <person name="Bayul T."/>
            <person name="Berlin A."/>
            <person name="Bessette D."/>
            <person name="Bloom T."/>
            <person name="Blye J."/>
            <person name="Boguslavskiy L."/>
            <person name="Bonnet C."/>
            <person name="Boukhgalter B."/>
            <person name="Bourzgui I."/>
            <person name="Brown A."/>
            <person name="Cahill P."/>
            <person name="Channer S."/>
            <person name="Cheshatsang Y."/>
            <person name="Chuda L."/>
            <person name="Citroen M."/>
            <person name="Collymore A."/>
            <person name="Cooke P."/>
            <person name="Costello M."/>
            <person name="D'Aco K."/>
            <person name="Daza R."/>
            <person name="De Haan G."/>
            <person name="DeGray S."/>
            <person name="DeMaso C."/>
            <person name="Dhargay N."/>
            <person name="Dooley K."/>
            <person name="Dooley E."/>
            <person name="Doricent M."/>
            <person name="Dorje P."/>
            <person name="Dorjee K."/>
            <person name="Dupes A."/>
            <person name="Elong R."/>
            <person name="Falk J."/>
            <person name="Farina A."/>
            <person name="Faro S."/>
            <person name="Ferguson D."/>
            <person name="Fisher S."/>
            <person name="Foley C.D."/>
            <person name="Franke A."/>
            <person name="Friedrich D."/>
            <person name="Gadbois L."/>
            <person name="Gearin G."/>
            <person name="Gearin C.R."/>
            <person name="Giannoukos G."/>
            <person name="Goode T."/>
            <person name="Graham J."/>
            <person name="Grandbois E."/>
            <person name="Grewal S."/>
            <person name="Gyaltsen K."/>
            <person name="Hafez N."/>
            <person name="Hagos B."/>
            <person name="Hall J."/>
            <person name="Henson C."/>
            <person name="Hollinger A."/>
            <person name="Honan T."/>
            <person name="Huard M.D."/>
            <person name="Hughes L."/>
            <person name="Hurhula B."/>
            <person name="Husby M.E."/>
            <person name="Kamat A."/>
            <person name="Kanga B."/>
            <person name="Kashin S."/>
            <person name="Khazanovich D."/>
            <person name="Kisner P."/>
            <person name="Lance K."/>
            <person name="Lara M."/>
            <person name="Lee W."/>
            <person name="Lennon N."/>
            <person name="Letendre F."/>
            <person name="LeVine R."/>
            <person name="Lipovsky A."/>
            <person name="Liu X."/>
            <person name="Liu J."/>
            <person name="Liu S."/>
            <person name="Lokyitsang T."/>
            <person name="Lokyitsang Y."/>
            <person name="Lubonja R."/>
            <person name="Lui A."/>
            <person name="MacDonald P."/>
            <person name="Magnisalis V."/>
            <person name="Maru K."/>
            <person name="Matthews C."/>
            <person name="McCusker W."/>
            <person name="McDonough S."/>
            <person name="Mehta T."/>
            <person name="Meldrim J."/>
            <person name="Meneus L."/>
            <person name="Mihai O."/>
            <person name="Mihalev A."/>
            <person name="Mihova T."/>
            <person name="Mittelman R."/>
            <person name="Mlenga V."/>
            <person name="Montmayeur A."/>
            <person name="Mulrain L."/>
            <person name="Navidi A."/>
            <person name="Naylor J."/>
            <person name="Negash T."/>
            <person name="Nguyen T."/>
            <person name="Nguyen N."/>
            <person name="Nicol R."/>
            <person name="Norbu C."/>
            <person name="Norbu N."/>
            <person name="Novod N."/>
            <person name="O'Neill B."/>
            <person name="Osman S."/>
            <person name="Markiewicz E."/>
            <person name="Oyono O.L."/>
            <person name="Patti C."/>
            <person name="Phunkhang P."/>
            <person name="Pierre F."/>
            <person name="Priest M."/>
            <person name="Raghuraman S."/>
            <person name="Rege F."/>
            <person name="Reyes R."/>
            <person name="Rise C."/>
            <person name="Rogov P."/>
            <person name="Ross K."/>
            <person name="Ryan E."/>
            <person name="Settipalli S."/>
            <person name="Shea T."/>
            <person name="Sherpa N."/>
            <person name="Shi L."/>
            <person name="Shih D."/>
            <person name="Sparrow T."/>
            <person name="Spaulding J."/>
            <person name="Stalker J."/>
            <person name="Stange-Thomann N."/>
            <person name="Stavropoulos S."/>
            <person name="Stone C."/>
            <person name="Strader C."/>
            <person name="Tesfaye S."/>
            <person name="Thomson T."/>
            <person name="Thoulutsang Y."/>
            <person name="Thoulutsang D."/>
            <person name="Topham K."/>
            <person name="Topping I."/>
            <person name="Tsamla T."/>
            <person name="Vassiliev H."/>
            <person name="Vo A."/>
            <person name="Wangchuk T."/>
            <person name="Wangdi T."/>
            <person name="Weiand M."/>
            <person name="Wilkinson J."/>
            <person name="Wilson A."/>
            <person name="Yadav S."/>
            <person name="Young G."/>
            <person name="Yu Q."/>
            <person name="Zembek L."/>
            <person name="Zhong D."/>
            <person name="Zimmer A."/>
            <person name="Zwirko Z."/>
            <person name="Jaffe D.B."/>
            <person name="Alvarez P."/>
            <person name="Brockman W."/>
            <person name="Butler J."/>
            <person name="Chin C."/>
            <person name="Gnerre S."/>
            <person name="Grabherr M."/>
            <person name="Kleber M."/>
            <person name="Mauceli E."/>
            <person name="MacCallum I."/>
        </authorList>
    </citation>
    <scope>NUCLEOTIDE SEQUENCE [LARGE SCALE GENOMIC DNA]</scope>
    <source>
        <strain evidence="2">MSH-3 / Tucson 14011-0111.49</strain>
    </source>
</reference>
<dbReference type="EMBL" id="CH479190">
    <property type="protein sequence ID" value="EDW25972.1"/>
    <property type="molecule type" value="Genomic_DNA"/>
</dbReference>
<evidence type="ECO:0000313" key="2">
    <source>
        <dbReference type="Proteomes" id="UP000008744"/>
    </source>
</evidence>
<accession>B4GTV2</accession>
<dbReference type="HOGENOM" id="CLU_2608551_0_0_1"/>
<gene>
    <name evidence="1" type="primary">Dper\GL14427</name>
    <name evidence="1" type="ORF">Dper_GL14427</name>
</gene>
<proteinExistence type="predicted"/>